<dbReference type="EMBL" id="JBHTIR010002518">
    <property type="protein sequence ID" value="MFD0853885.1"/>
    <property type="molecule type" value="Genomic_DNA"/>
</dbReference>
<evidence type="ECO:0000313" key="1">
    <source>
        <dbReference type="EMBL" id="MFD0853885.1"/>
    </source>
</evidence>
<sequence>MAKATTTNCRRCHGLLTDPRSVARGIGPTCER</sequence>
<keyword evidence="2" id="KW-1185">Reference proteome</keyword>
<feature type="non-terminal residue" evidence="1">
    <location>
        <position position="32"/>
    </location>
</feature>
<organism evidence="1 2">
    <name type="scientific">Actinomadura adrarensis</name>
    <dbReference type="NCBI Taxonomy" id="1819600"/>
    <lineage>
        <taxon>Bacteria</taxon>
        <taxon>Bacillati</taxon>
        <taxon>Actinomycetota</taxon>
        <taxon>Actinomycetes</taxon>
        <taxon>Streptosporangiales</taxon>
        <taxon>Thermomonosporaceae</taxon>
        <taxon>Actinomadura</taxon>
    </lineage>
</organism>
<gene>
    <name evidence="1" type="ORF">ACFQ07_16725</name>
</gene>
<accession>A0ABW3CHV9</accession>
<reference evidence="2" key="1">
    <citation type="journal article" date="2019" name="Int. J. Syst. Evol. Microbiol.">
        <title>The Global Catalogue of Microorganisms (GCM) 10K type strain sequencing project: providing services to taxonomists for standard genome sequencing and annotation.</title>
        <authorList>
            <consortium name="The Broad Institute Genomics Platform"/>
            <consortium name="The Broad Institute Genome Sequencing Center for Infectious Disease"/>
            <person name="Wu L."/>
            <person name="Ma J."/>
        </authorList>
    </citation>
    <scope>NUCLEOTIDE SEQUENCE [LARGE SCALE GENOMIC DNA]</scope>
    <source>
        <strain evidence="2">JCM 31696</strain>
    </source>
</reference>
<comment type="caution">
    <text evidence="1">The sequence shown here is derived from an EMBL/GenBank/DDBJ whole genome shotgun (WGS) entry which is preliminary data.</text>
</comment>
<dbReference type="Proteomes" id="UP001597083">
    <property type="component" value="Unassembled WGS sequence"/>
</dbReference>
<protein>
    <submittedName>
        <fullName evidence="1">DUF6011 domain-containing protein</fullName>
    </submittedName>
</protein>
<name>A0ABW3CHV9_9ACTN</name>
<dbReference type="Pfam" id="PF19474">
    <property type="entry name" value="DUF6011"/>
    <property type="match status" value="1"/>
</dbReference>
<evidence type="ECO:0000313" key="2">
    <source>
        <dbReference type="Proteomes" id="UP001597083"/>
    </source>
</evidence>
<dbReference type="InterPro" id="IPR046053">
    <property type="entry name" value="DUF6011"/>
</dbReference>
<proteinExistence type="predicted"/>